<comment type="caution">
    <text evidence="1">The sequence shown here is derived from an EMBL/GenBank/DDBJ whole genome shotgun (WGS) entry which is preliminary data.</text>
</comment>
<proteinExistence type="predicted"/>
<dbReference type="AlphaFoldDB" id="A0A412W8L8"/>
<dbReference type="RefSeq" id="WP_046404046.1">
    <property type="nucleotide sequence ID" value="NZ_JADNHN010000016.1"/>
</dbReference>
<reference evidence="1 2" key="1">
    <citation type="submission" date="2018-08" db="EMBL/GenBank/DDBJ databases">
        <title>A genome reference for cultivated species of the human gut microbiota.</title>
        <authorList>
            <person name="Zou Y."/>
            <person name="Xue W."/>
            <person name="Luo G."/>
        </authorList>
    </citation>
    <scope>NUCLEOTIDE SEQUENCE [LARGE SCALE GENOMIC DNA]</scope>
    <source>
        <strain evidence="1 2">AF14-6AC</strain>
    </source>
</reference>
<dbReference type="Pfam" id="PF16132">
    <property type="entry name" value="DUF4843"/>
    <property type="match status" value="1"/>
</dbReference>
<evidence type="ECO:0000313" key="2">
    <source>
        <dbReference type="Proteomes" id="UP000283426"/>
    </source>
</evidence>
<dbReference type="PROSITE" id="PS51257">
    <property type="entry name" value="PROKAR_LIPOPROTEIN"/>
    <property type="match status" value="1"/>
</dbReference>
<accession>A0A412W8L8</accession>
<sequence length="619" mass="71971">MRKYIYSIFLLGLFSCQEEGVVQYTQEKDGLQFSANSSEDMTKVFNFATATYEEEINGEPKTFYYGDSLAAYTFERVVLDLQGFPTPDEREYKLKTVLVEDQDSSKVAEVVFEPYYSLAPNQLKDTIKITVLRPKTRGTYTVGITVDTEGKGAFFDKGVVEKSILRLDIKDVYEQPEGWDERQEWLGEFDEEKYAFMVTVSKQAFSKENNHMWNETDKYNLELREALDEFNANAAPEDRKKFKFPVTTKLVWWDKQLKFLGEFSEEKHEFIKNLLSEEGETLANNSKLEYWNLVFRDAVAEQGISEFSFPVVTVQSSWWRESLLGAFSPEKQEFIVRELFPRSDYQIKDGTWDYANPVLRVLLEQYNAEHPEAPLAFDFPIEGRPEWWDFRESYLGEYSDIKRDIAVVAVLTKQMYYGECNINPLVNQNMSMDNVMGAIRDAINAYNEEHPDSQLELPVSAPGWWAEKSYYLGDYSPEKEAFMQQIMPMYGATYQEWANWTDWNPIFRYELAAYNSAHPDAPYGFTFPEVDTKPSYWDELPYLGEYSEAKRVFIWITLMPMNYGNVDGWFLGAPSEGGNPSDWPARHATLTEAYANTYEDFMKKYAGANPTPFDFPASW</sequence>
<dbReference type="EMBL" id="QRYW01000034">
    <property type="protein sequence ID" value="RGV21682.1"/>
    <property type="molecule type" value="Genomic_DNA"/>
</dbReference>
<evidence type="ECO:0000313" key="1">
    <source>
        <dbReference type="EMBL" id="RGV21682.1"/>
    </source>
</evidence>
<protein>
    <submittedName>
        <fullName evidence="1">DUF4843 domain-containing protein</fullName>
    </submittedName>
</protein>
<organism evidence="1 2">
    <name type="scientific">Odoribacter splanchnicus</name>
    <dbReference type="NCBI Taxonomy" id="28118"/>
    <lineage>
        <taxon>Bacteria</taxon>
        <taxon>Pseudomonadati</taxon>
        <taxon>Bacteroidota</taxon>
        <taxon>Bacteroidia</taxon>
        <taxon>Bacteroidales</taxon>
        <taxon>Odoribacteraceae</taxon>
        <taxon>Odoribacter</taxon>
    </lineage>
</organism>
<gene>
    <name evidence="1" type="ORF">DWW24_14890</name>
</gene>
<dbReference type="InterPro" id="IPR032299">
    <property type="entry name" value="DUF4843"/>
</dbReference>
<name>A0A412W8L8_9BACT</name>
<dbReference type="Proteomes" id="UP000283426">
    <property type="component" value="Unassembled WGS sequence"/>
</dbReference>